<dbReference type="EMBL" id="BMFZ01000003">
    <property type="protein sequence ID" value="GGA40525.1"/>
    <property type="molecule type" value="Genomic_DNA"/>
</dbReference>
<comment type="caution">
    <text evidence="3">The sequence shown here is derived from an EMBL/GenBank/DDBJ whole genome shotgun (WGS) entry which is preliminary data.</text>
</comment>
<protein>
    <recommendedName>
        <fullName evidence="5">Hemin import ATP-binding protein HmuV</fullName>
    </recommendedName>
</protein>
<evidence type="ECO:0000313" key="3">
    <source>
        <dbReference type="EMBL" id="GGA40525.1"/>
    </source>
</evidence>
<keyword evidence="4" id="KW-1185">Reference proteome</keyword>
<dbReference type="PANTHER" id="PTHR42794:SF1">
    <property type="entry name" value="HEMIN IMPORT ATP-BINDING PROTEIN HMUV"/>
    <property type="match status" value="1"/>
</dbReference>
<evidence type="ECO:0008006" key="5">
    <source>
        <dbReference type="Google" id="ProtNLM"/>
    </source>
</evidence>
<evidence type="ECO:0000256" key="2">
    <source>
        <dbReference type="ARBA" id="ARBA00022967"/>
    </source>
</evidence>
<gene>
    <name evidence="3" type="ORF">GCM10011328_14300</name>
</gene>
<keyword evidence="1" id="KW-0813">Transport</keyword>
<dbReference type="InterPro" id="IPR027417">
    <property type="entry name" value="P-loop_NTPase"/>
</dbReference>
<sequence length="62" mass="6838">MHDLNLAALYANRIILLHEGRVVASGTPAEVLTAEILARGYQADLGVTWHPEMAVPQVFLRQ</sequence>
<name>A0ABQ1GBK2_9GAMM</name>
<dbReference type="Gene3D" id="3.40.50.300">
    <property type="entry name" value="P-loop containing nucleotide triphosphate hydrolases"/>
    <property type="match status" value="1"/>
</dbReference>
<evidence type="ECO:0000313" key="4">
    <source>
        <dbReference type="Proteomes" id="UP000627464"/>
    </source>
</evidence>
<reference evidence="4" key="1">
    <citation type="journal article" date="2019" name="Int. J. Syst. Evol. Microbiol.">
        <title>The Global Catalogue of Microorganisms (GCM) 10K type strain sequencing project: providing services to taxonomists for standard genome sequencing and annotation.</title>
        <authorList>
            <consortium name="The Broad Institute Genomics Platform"/>
            <consortium name="The Broad Institute Genome Sequencing Center for Infectious Disease"/>
            <person name="Wu L."/>
            <person name="Ma J."/>
        </authorList>
    </citation>
    <scope>NUCLEOTIDE SEQUENCE [LARGE SCALE GENOMIC DNA]</scope>
    <source>
        <strain evidence="4">CGMCC 1.12806</strain>
    </source>
</reference>
<proteinExistence type="predicted"/>
<accession>A0ABQ1GBK2</accession>
<dbReference type="Proteomes" id="UP000627464">
    <property type="component" value="Unassembled WGS sequence"/>
</dbReference>
<organism evidence="3 4">
    <name type="scientific">Hafnia psychrotolerans</name>
    <dbReference type="NCBI Taxonomy" id="1477018"/>
    <lineage>
        <taxon>Bacteria</taxon>
        <taxon>Pseudomonadati</taxon>
        <taxon>Pseudomonadota</taxon>
        <taxon>Gammaproteobacteria</taxon>
        <taxon>Enterobacterales</taxon>
        <taxon>Hafniaceae</taxon>
        <taxon>Hafnia</taxon>
    </lineage>
</organism>
<dbReference type="SUPFAM" id="SSF52540">
    <property type="entry name" value="P-loop containing nucleoside triphosphate hydrolases"/>
    <property type="match status" value="1"/>
</dbReference>
<evidence type="ECO:0000256" key="1">
    <source>
        <dbReference type="ARBA" id="ARBA00022448"/>
    </source>
</evidence>
<dbReference type="PANTHER" id="PTHR42794">
    <property type="entry name" value="HEMIN IMPORT ATP-BINDING PROTEIN HMUV"/>
    <property type="match status" value="1"/>
</dbReference>
<keyword evidence="2" id="KW-1278">Translocase</keyword>